<comment type="caution">
    <text evidence="1">The sequence shown here is derived from an EMBL/GenBank/DDBJ whole genome shotgun (WGS) entry which is preliminary data.</text>
</comment>
<dbReference type="Proteomes" id="UP000626109">
    <property type="component" value="Unassembled WGS sequence"/>
</dbReference>
<dbReference type="AlphaFoldDB" id="A0A813I6J8"/>
<feature type="non-terminal residue" evidence="1">
    <location>
        <position position="1"/>
    </location>
</feature>
<proteinExistence type="predicted"/>
<dbReference type="EMBL" id="CAJNNW010005788">
    <property type="protein sequence ID" value="CAE8647707.1"/>
    <property type="molecule type" value="Genomic_DNA"/>
</dbReference>
<sequence length="135" mass="13979">VWVCCCVVDADSGATGGGGGRCSDGYSNCSCRGLLMGPLKDALHLQVWTHLQTVPQCRSPLAFLSSPSAGPSSVRDKWAELQSKGAAEGVSQSSVLKSVLGERADLFGLITSDKGDLVIELTEAAQIMDPADGLP</sequence>
<gene>
    <name evidence="1" type="ORF">PGLA2088_LOCUS5919</name>
</gene>
<evidence type="ECO:0000313" key="2">
    <source>
        <dbReference type="Proteomes" id="UP000626109"/>
    </source>
</evidence>
<feature type="non-terminal residue" evidence="1">
    <location>
        <position position="135"/>
    </location>
</feature>
<accession>A0A813I6J8</accession>
<protein>
    <submittedName>
        <fullName evidence="1">Uncharacterized protein</fullName>
    </submittedName>
</protein>
<name>A0A813I6J8_POLGL</name>
<reference evidence="1" key="1">
    <citation type="submission" date="2021-02" db="EMBL/GenBank/DDBJ databases">
        <authorList>
            <person name="Dougan E. K."/>
            <person name="Rhodes N."/>
            <person name="Thang M."/>
            <person name="Chan C."/>
        </authorList>
    </citation>
    <scope>NUCLEOTIDE SEQUENCE</scope>
</reference>
<organism evidence="1 2">
    <name type="scientific">Polarella glacialis</name>
    <name type="common">Dinoflagellate</name>
    <dbReference type="NCBI Taxonomy" id="89957"/>
    <lineage>
        <taxon>Eukaryota</taxon>
        <taxon>Sar</taxon>
        <taxon>Alveolata</taxon>
        <taxon>Dinophyceae</taxon>
        <taxon>Suessiales</taxon>
        <taxon>Suessiaceae</taxon>
        <taxon>Polarella</taxon>
    </lineage>
</organism>
<evidence type="ECO:0000313" key="1">
    <source>
        <dbReference type="EMBL" id="CAE8647707.1"/>
    </source>
</evidence>